<evidence type="ECO:0000313" key="2">
    <source>
        <dbReference type="Proteomes" id="UP001302812"/>
    </source>
</evidence>
<dbReference type="GeneID" id="89934056"/>
<accession>A0AAN6T7P5</accession>
<dbReference type="RefSeq" id="XP_064664906.1">
    <property type="nucleotide sequence ID" value="XM_064809932.1"/>
</dbReference>
<gene>
    <name evidence="1" type="ORF">N656DRAFT_517623</name>
</gene>
<dbReference type="Proteomes" id="UP001302812">
    <property type="component" value="Unassembled WGS sequence"/>
</dbReference>
<name>A0AAN6T7P5_9PEZI</name>
<comment type="caution">
    <text evidence="1">The sequence shown here is derived from an EMBL/GenBank/DDBJ whole genome shotgun (WGS) entry which is preliminary data.</text>
</comment>
<evidence type="ECO:0000313" key="1">
    <source>
        <dbReference type="EMBL" id="KAK4107336.1"/>
    </source>
</evidence>
<reference evidence="1" key="2">
    <citation type="submission" date="2023-05" db="EMBL/GenBank/DDBJ databases">
        <authorList>
            <consortium name="Lawrence Berkeley National Laboratory"/>
            <person name="Steindorff A."/>
            <person name="Hensen N."/>
            <person name="Bonometti L."/>
            <person name="Westerberg I."/>
            <person name="Brannstrom I.O."/>
            <person name="Guillou S."/>
            <person name="Cros-Aarteil S."/>
            <person name="Calhoun S."/>
            <person name="Haridas S."/>
            <person name="Kuo A."/>
            <person name="Mondo S."/>
            <person name="Pangilinan J."/>
            <person name="Riley R."/>
            <person name="Labutti K."/>
            <person name="Andreopoulos B."/>
            <person name="Lipzen A."/>
            <person name="Chen C."/>
            <person name="Yanf M."/>
            <person name="Daum C."/>
            <person name="Ng V."/>
            <person name="Clum A."/>
            <person name="Ohm R."/>
            <person name="Martin F."/>
            <person name="Silar P."/>
            <person name="Natvig D."/>
            <person name="Lalanne C."/>
            <person name="Gautier V."/>
            <person name="Ament-Velasquez S.L."/>
            <person name="Kruys A."/>
            <person name="Hutchinson M.I."/>
            <person name="Powell A.J."/>
            <person name="Barry K."/>
            <person name="Miller A.N."/>
            <person name="Grigoriev I.V."/>
            <person name="Debuchy R."/>
            <person name="Gladieux P."/>
            <person name="Thoren M.H."/>
            <person name="Johannesson H."/>
        </authorList>
    </citation>
    <scope>NUCLEOTIDE SEQUENCE</scope>
    <source>
        <strain evidence="1">CBS 508.74</strain>
    </source>
</reference>
<proteinExistence type="predicted"/>
<reference evidence="1" key="1">
    <citation type="journal article" date="2023" name="Mol. Phylogenet. Evol.">
        <title>Genome-scale phylogeny and comparative genomics of the fungal order Sordariales.</title>
        <authorList>
            <person name="Hensen N."/>
            <person name="Bonometti L."/>
            <person name="Westerberg I."/>
            <person name="Brannstrom I.O."/>
            <person name="Guillou S."/>
            <person name="Cros-Aarteil S."/>
            <person name="Calhoun S."/>
            <person name="Haridas S."/>
            <person name="Kuo A."/>
            <person name="Mondo S."/>
            <person name="Pangilinan J."/>
            <person name="Riley R."/>
            <person name="LaButti K."/>
            <person name="Andreopoulos B."/>
            <person name="Lipzen A."/>
            <person name="Chen C."/>
            <person name="Yan M."/>
            <person name="Daum C."/>
            <person name="Ng V."/>
            <person name="Clum A."/>
            <person name="Steindorff A."/>
            <person name="Ohm R.A."/>
            <person name="Martin F."/>
            <person name="Silar P."/>
            <person name="Natvig D.O."/>
            <person name="Lalanne C."/>
            <person name="Gautier V."/>
            <person name="Ament-Velasquez S.L."/>
            <person name="Kruys A."/>
            <person name="Hutchinson M.I."/>
            <person name="Powell A.J."/>
            <person name="Barry K."/>
            <person name="Miller A.N."/>
            <person name="Grigoriev I.V."/>
            <person name="Debuchy R."/>
            <person name="Gladieux P."/>
            <person name="Hiltunen Thoren M."/>
            <person name="Johannesson H."/>
        </authorList>
    </citation>
    <scope>NUCLEOTIDE SEQUENCE</scope>
    <source>
        <strain evidence="1">CBS 508.74</strain>
    </source>
</reference>
<sequence length="141" mass="15827">MPLGCFLGCSSITLWRQRLCLVKVPLGLGAFEVHFVEISGMQCSLLVFGDSRLPSSNAKPTCAIRWLCGHDRDHIKWANSQDGRQCRPTRLTVPSMEICRATTRSFELEKRDTINLMRYLMRLRGSVCLPCQDVANNPVAG</sequence>
<dbReference type="EMBL" id="MU853376">
    <property type="protein sequence ID" value="KAK4107336.1"/>
    <property type="molecule type" value="Genomic_DNA"/>
</dbReference>
<keyword evidence="2" id="KW-1185">Reference proteome</keyword>
<dbReference type="AlphaFoldDB" id="A0AAN6T7P5"/>
<organism evidence="1 2">
    <name type="scientific">Canariomyces notabilis</name>
    <dbReference type="NCBI Taxonomy" id="2074819"/>
    <lineage>
        <taxon>Eukaryota</taxon>
        <taxon>Fungi</taxon>
        <taxon>Dikarya</taxon>
        <taxon>Ascomycota</taxon>
        <taxon>Pezizomycotina</taxon>
        <taxon>Sordariomycetes</taxon>
        <taxon>Sordariomycetidae</taxon>
        <taxon>Sordariales</taxon>
        <taxon>Chaetomiaceae</taxon>
        <taxon>Canariomyces</taxon>
    </lineage>
</organism>
<protein>
    <submittedName>
        <fullName evidence="1">Uncharacterized protein</fullName>
    </submittedName>
</protein>